<feature type="chain" id="PRO_5041403467" evidence="1">
    <location>
        <begin position="23"/>
        <end position="103"/>
    </location>
</feature>
<reference evidence="2" key="1">
    <citation type="submission" date="2022-12" db="EMBL/GenBank/DDBJ databases">
        <authorList>
            <person name="Alioto T."/>
            <person name="Alioto T."/>
            <person name="Gomez Garrido J."/>
        </authorList>
    </citation>
    <scope>NUCLEOTIDE SEQUENCE</scope>
</reference>
<feature type="signal peptide" evidence="1">
    <location>
        <begin position="1"/>
        <end position="22"/>
    </location>
</feature>
<dbReference type="Proteomes" id="UP001178461">
    <property type="component" value="Chromosome 3"/>
</dbReference>
<dbReference type="AlphaFoldDB" id="A0AA35K3R2"/>
<accession>A0AA35K3R2</accession>
<dbReference type="EMBL" id="OX395128">
    <property type="protein sequence ID" value="CAI5771095.1"/>
    <property type="molecule type" value="Genomic_DNA"/>
</dbReference>
<protein>
    <submittedName>
        <fullName evidence="2">Uncharacterized protein</fullName>
    </submittedName>
</protein>
<sequence>MSFPSQVLLAICVFLFLTPGDALLCAKCLIMIPGVPCNHQTCEVDDGGTCVGITTLENGVFRDKILDCGLTDMVNCDMPCPNQNDICLEVKCCDDSDFCNANF</sequence>
<evidence type="ECO:0000313" key="3">
    <source>
        <dbReference type="Proteomes" id="UP001178461"/>
    </source>
</evidence>
<keyword evidence="3" id="KW-1185">Reference proteome</keyword>
<evidence type="ECO:0000256" key="1">
    <source>
        <dbReference type="SAM" id="SignalP"/>
    </source>
</evidence>
<evidence type="ECO:0000313" key="2">
    <source>
        <dbReference type="EMBL" id="CAI5771095.1"/>
    </source>
</evidence>
<gene>
    <name evidence="2" type="ORF">PODLI_1B012750</name>
</gene>
<proteinExistence type="predicted"/>
<name>A0AA35K3R2_9SAUR</name>
<organism evidence="2 3">
    <name type="scientific">Podarcis lilfordi</name>
    <name type="common">Lilford's wall lizard</name>
    <dbReference type="NCBI Taxonomy" id="74358"/>
    <lineage>
        <taxon>Eukaryota</taxon>
        <taxon>Metazoa</taxon>
        <taxon>Chordata</taxon>
        <taxon>Craniata</taxon>
        <taxon>Vertebrata</taxon>
        <taxon>Euteleostomi</taxon>
        <taxon>Lepidosauria</taxon>
        <taxon>Squamata</taxon>
        <taxon>Bifurcata</taxon>
        <taxon>Unidentata</taxon>
        <taxon>Episquamata</taxon>
        <taxon>Laterata</taxon>
        <taxon>Lacertibaenia</taxon>
        <taxon>Lacertidae</taxon>
        <taxon>Podarcis</taxon>
    </lineage>
</organism>
<keyword evidence="1" id="KW-0732">Signal</keyword>